<protein>
    <submittedName>
        <fullName evidence="8">D-amino-acid oxidase</fullName>
    </submittedName>
</protein>
<gene>
    <name evidence="8" type="ORF">MSAN_00902000</name>
</gene>
<comment type="cofactor">
    <cofactor evidence="1 6">
        <name>FAD</name>
        <dbReference type="ChEBI" id="CHEBI:57692"/>
    </cofactor>
</comment>
<dbReference type="GO" id="GO:0003884">
    <property type="term" value="F:D-amino-acid oxidase activity"/>
    <property type="evidence" value="ECO:0007669"/>
    <property type="project" value="InterPro"/>
</dbReference>
<proteinExistence type="inferred from homology"/>
<evidence type="ECO:0000259" key="7">
    <source>
        <dbReference type="Pfam" id="PF01266"/>
    </source>
</evidence>
<evidence type="ECO:0000256" key="6">
    <source>
        <dbReference type="PIRSR" id="PIRSR000189-1"/>
    </source>
</evidence>
<dbReference type="PANTHER" id="PTHR11530">
    <property type="entry name" value="D-AMINO ACID OXIDASE"/>
    <property type="match status" value="1"/>
</dbReference>
<evidence type="ECO:0000256" key="4">
    <source>
        <dbReference type="ARBA" id="ARBA00022827"/>
    </source>
</evidence>
<keyword evidence="5" id="KW-0560">Oxidoreductase</keyword>
<keyword evidence="4 6" id="KW-0274">FAD</keyword>
<dbReference type="Gene3D" id="3.40.50.720">
    <property type="entry name" value="NAD(P)-binding Rossmann-like Domain"/>
    <property type="match status" value="1"/>
</dbReference>
<evidence type="ECO:0000256" key="1">
    <source>
        <dbReference type="ARBA" id="ARBA00001974"/>
    </source>
</evidence>
<dbReference type="Gene3D" id="3.30.9.10">
    <property type="entry name" value="D-Amino Acid Oxidase, subunit A, domain 2"/>
    <property type="match status" value="1"/>
</dbReference>
<dbReference type="AlphaFoldDB" id="A0A8H6YSP0"/>
<dbReference type="InterPro" id="IPR023209">
    <property type="entry name" value="DAO"/>
</dbReference>
<feature type="binding site" evidence="6">
    <location>
        <position position="208"/>
    </location>
    <ligand>
        <name>FAD</name>
        <dbReference type="ChEBI" id="CHEBI:57692"/>
    </ligand>
</feature>
<keyword evidence="3" id="KW-0285">Flavoprotein</keyword>
<evidence type="ECO:0000256" key="2">
    <source>
        <dbReference type="ARBA" id="ARBA00006730"/>
    </source>
</evidence>
<dbReference type="PANTHER" id="PTHR11530:SF11">
    <property type="entry name" value="D-ASPARTATE OXIDASE"/>
    <property type="match status" value="1"/>
</dbReference>
<feature type="binding site" evidence="6">
    <location>
        <position position="351"/>
    </location>
    <ligand>
        <name>D-dopa</name>
        <dbReference type="ChEBI" id="CHEBI:149689"/>
    </ligand>
</feature>
<dbReference type="SUPFAM" id="SSF51971">
    <property type="entry name" value="Nucleotide-binding domain"/>
    <property type="match status" value="1"/>
</dbReference>
<evidence type="ECO:0000313" key="9">
    <source>
        <dbReference type="Proteomes" id="UP000623467"/>
    </source>
</evidence>
<dbReference type="PROSITE" id="PS00677">
    <property type="entry name" value="DAO"/>
    <property type="match status" value="1"/>
</dbReference>
<feature type="domain" description="FAD dependent oxidoreductase" evidence="7">
    <location>
        <begin position="7"/>
        <end position="365"/>
    </location>
</feature>
<evidence type="ECO:0000313" key="8">
    <source>
        <dbReference type="EMBL" id="KAF7366450.1"/>
    </source>
</evidence>
<keyword evidence="9" id="KW-1185">Reference proteome</keyword>
<dbReference type="GO" id="GO:0071949">
    <property type="term" value="F:FAD binding"/>
    <property type="evidence" value="ECO:0007669"/>
    <property type="project" value="InterPro"/>
</dbReference>
<dbReference type="InterPro" id="IPR006076">
    <property type="entry name" value="FAD-dep_OxRdtase"/>
</dbReference>
<dbReference type="InterPro" id="IPR006181">
    <property type="entry name" value="D-amino_acid_oxidase_CS"/>
</dbReference>
<dbReference type="SUPFAM" id="SSF54373">
    <property type="entry name" value="FAD-linked reductases, C-terminal domain"/>
    <property type="match status" value="1"/>
</dbReference>
<dbReference type="GO" id="GO:0005737">
    <property type="term" value="C:cytoplasm"/>
    <property type="evidence" value="ECO:0007669"/>
    <property type="project" value="TreeGrafter"/>
</dbReference>
<evidence type="ECO:0000256" key="3">
    <source>
        <dbReference type="ARBA" id="ARBA00022630"/>
    </source>
</evidence>
<reference evidence="8" key="1">
    <citation type="submission" date="2020-05" db="EMBL/GenBank/DDBJ databases">
        <title>Mycena genomes resolve the evolution of fungal bioluminescence.</title>
        <authorList>
            <person name="Tsai I.J."/>
        </authorList>
    </citation>
    <scope>NUCLEOTIDE SEQUENCE</scope>
    <source>
        <strain evidence="8">160909Yilan</strain>
    </source>
</reference>
<evidence type="ECO:0000256" key="5">
    <source>
        <dbReference type="ARBA" id="ARBA00023002"/>
    </source>
</evidence>
<comment type="caution">
    <text evidence="8">The sequence shown here is derived from an EMBL/GenBank/DDBJ whole genome shotgun (WGS) entry which is preliminary data.</text>
</comment>
<sequence>MDQKQLFVVGAGVVGLTTAIRALEAGYKVTVFAEIFPTDPKSIKYTSFWAGANHLSFAESGALMEVLEKDTLNEFLDLIKQDPLVPAMTRTHFGLYETLSGAQERLDHFSQFYPDFRSLDASECPAGVVGDVVAGHSWTTICIDVPRYLLYLLERFFKLGGQAFRTTIPSLSSLVSANGRPSMEVFGLNSSSGPQTPTMNPVAVINCTGLGAFSLQDVLDTDVYPTSGQTIIIRAPWVQPSIIYYFANSDISYIIPRQSGDIVLGGSWGVDDWHATSRPEIAKAIKERGVRIYPELLPPGKREKGDINDLDVIAECVGLRTSRKTGVRLETTVLEVDGKKIPVIHNYGHGGGGYQSSWGSAKHVMKLLGELD</sequence>
<dbReference type="EMBL" id="JACAZH010000006">
    <property type="protein sequence ID" value="KAF7366450.1"/>
    <property type="molecule type" value="Genomic_DNA"/>
</dbReference>
<feature type="binding site" evidence="6">
    <location>
        <begin position="46"/>
        <end position="47"/>
    </location>
    <ligand>
        <name>FAD</name>
        <dbReference type="ChEBI" id="CHEBI:57692"/>
    </ligand>
</feature>
<feature type="binding site" evidence="6">
    <location>
        <position position="320"/>
    </location>
    <ligand>
        <name>D-dopa</name>
        <dbReference type="ChEBI" id="CHEBI:149689"/>
    </ligand>
</feature>
<dbReference type="Proteomes" id="UP000623467">
    <property type="component" value="Unassembled WGS sequence"/>
</dbReference>
<dbReference type="Pfam" id="PF01266">
    <property type="entry name" value="DAO"/>
    <property type="match status" value="1"/>
</dbReference>
<organism evidence="8 9">
    <name type="scientific">Mycena sanguinolenta</name>
    <dbReference type="NCBI Taxonomy" id="230812"/>
    <lineage>
        <taxon>Eukaryota</taxon>
        <taxon>Fungi</taxon>
        <taxon>Dikarya</taxon>
        <taxon>Basidiomycota</taxon>
        <taxon>Agaricomycotina</taxon>
        <taxon>Agaricomycetes</taxon>
        <taxon>Agaricomycetidae</taxon>
        <taxon>Agaricales</taxon>
        <taxon>Marasmiineae</taxon>
        <taxon>Mycenaceae</taxon>
        <taxon>Mycena</taxon>
    </lineage>
</organism>
<name>A0A8H6YSP0_9AGAR</name>
<accession>A0A8H6YSP0</accession>
<comment type="similarity">
    <text evidence="2">Belongs to the DAMOX/DASOX family.</text>
</comment>
<dbReference type="PIRSF" id="PIRSF000189">
    <property type="entry name" value="D-aa_oxidase"/>
    <property type="match status" value="1"/>
</dbReference>
<dbReference type="OrthoDB" id="2015447at2759"/>
<dbReference type="GO" id="GO:0019478">
    <property type="term" value="P:D-amino acid catabolic process"/>
    <property type="evidence" value="ECO:0007669"/>
    <property type="project" value="TreeGrafter"/>
</dbReference>